<evidence type="ECO:0000313" key="2">
    <source>
        <dbReference type="Ensembl" id="ENSPSTP00000018805.1"/>
    </source>
</evidence>
<keyword evidence="3" id="KW-1185">Reference proteome</keyword>
<evidence type="ECO:0000256" key="1">
    <source>
        <dbReference type="SAM" id="MobiDB-lite"/>
    </source>
</evidence>
<sequence length="56" mass="6142">MIDPLENNLFDLPDYENTEDETFPPLPPPASPGRDDVEWAQANGGENPVNPGDFSV</sequence>
<protein>
    <submittedName>
        <fullName evidence="2">Uncharacterized protein</fullName>
    </submittedName>
</protein>
<accession>A0A8C9FP55</accession>
<organism evidence="2 3">
    <name type="scientific">Pavo cristatus</name>
    <name type="common">Indian peafowl</name>
    <name type="synonym">Blue peafowl</name>
    <dbReference type="NCBI Taxonomy" id="9049"/>
    <lineage>
        <taxon>Eukaryota</taxon>
        <taxon>Metazoa</taxon>
        <taxon>Chordata</taxon>
        <taxon>Craniata</taxon>
        <taxon>Vertebrata</taxon>
        <taxon>Euteleostomi</taxon>
        <taxon>Archelosauria</taxon>
        <taxon>Archosauria</taxon>
        <taxon>Dinosauria</taxon>
        <taxon>Saurischia</taxon>
        <taxon>Theropoda</taxon>
        <taxon>Coelurosauria</taxon>
        <taxon>Aves</taxon>
        <taxon>Neognathae</taxon>
        <taxon>Galloanserae</taxon>
        <taxon>Galliformes</taxon>
        <taxon>Phasianidae</taxon>
        <taxon>Phasianinae</taxon>
        <taxon>Pavo</taxon>
    </lineage>
</organism>
<proteinExistence type="predicted"/>
<dbReference type="Ensembl" id="ENSPSTT00000024253.1">
    <property type="protein sequence ID" value="ENSPSTP00000023070.1"/>
    <property type="gene ID" value="ENSPSTG00000016971.1"/>
</dbReference>
<feature type="region of interest" description="Disordered" evidence="1">
    <location>
        <begin position="1"/>
        <end position="56"/>
    </location>
</feature>
<reference evidence="2" key="1">
    <citation type="submission" date="2025-05" db="UniProtKB">
        <authorList>
            <consortium name="Ensembl"/>
        </authorList>
    </citation>
    <scope>IDENTIFICATION</scope>
</reference>
<dbReference type="Ensembl" id="ENSPSTT00000019704.1">
    <property type="protein sequence ID" value="ENSPSTP00000018805.1"/>
    <property type="gene ID" value="ENSPSTG00000013544.1"/>
</dbReference>
<dbReference type="AlphaFoldDB" id="A0A8C9FP55"/>
<name>A0A8C9FP55_PAVCR</name>
<feature type="compositionally biased region" description="Acidic residues" evidence="1">
    <location>
        <begin position="13"/>
        <end position="22"/>
    </location>
</feature>
<dbReference type="Proteomes" id="UP000694428">
    <property type="component" value="Unplaced"/>
</dbReference>
<evidence type="ECO:0000313" key="3">
    <source>
        <dbReference type="Proteomes" id="UP000694428"/>
    </source>
</evidence>